<accession>A0ABW3VMI6</accession>
<dbReference type="EMBL" id="JBHTMB010000222">
    <property type="protein sequence ID" value="MFD1236409.1"/>
    <property type="molecule type" value="Genomic_DNA"/>
</dbReference>
<evidence type="ECO:0000313" key="2">
    <source>
        <dbReference type="EMBL" id="MFD1236409.1"/>
    </source>
</evidence>
<protein>
    <submittedName>
        <fullName evidence="2">Uncharacterized protein</fullName>
    </submittedName>
</protein>
<dbReference type="Proteomes" id="UP001597182">
    <property type="component" value="Unassembled WGS sequence"/>
</dbReference>
<gene>
    <name evidence="2" type="ORF">ACFQ34_24235</name>
</gene>
<name>A0ABW3VMI6_9PSEU</name>
<comment type="caution">
    <text evidence="2">The sequence shown here is derived from an EMBL/GenBank/DDBJ whole genome shotgun (WGS) entry which is preliminary data.</text>
</comment>
<proteinExistence type="predicted"/>
<feature type="region of interest" description="Disordered" evidence="1">
    <location>
        <begin position="34"/>
        <end position="70"/>
    </location>
</feature>
<evidence type="ECO:0000313" key="3">
    <source>
        <dbReference type="Proteomes" id="UP001597182"/>
    </source>
</evidence>
<reference evidence="3" key="1">
    <citation type="journal article" date="2019" name="Int. J. Syst. Evol. Microbiol.">
        <title>The Global Catalogue of Microorganisms (GCM) 10K type strain sequencing project: providing services to taxonomists for standard genome sequencing and annotation.</title>
        <authorList>
            <consortium name="The Broad Institute Genomics Platform"/>
            <consortium name="The Broad Institute Genome Sequencing Center for Infectious Disease"/>
            <person name="Wu L."/>
            <person name="Ma J."/>
        </authorList>
    </citation>
    <scope>NUCLEOTIDE SEQUENCE [LARGE SCALE GENOMIC DNA]</scope>
    <source>
        <strain evidence="3">CCUG 49018</strain>
    </source>
</reference>
<evidence type="ECO:0000256" key="1">
    <source>
        <dbReference type="SAM" id="MobiDB-lite"/>
    </source>
</evidence>
<sequence>MHDRDVDGPGADQVVLAVPVGLDVVEAQRGMSLREQRAHPGHLSANPNPSTPTRSTCGSAGGRSATVARSSTCASAARALTTKRSPAGVRATRRLVRANSRVPSSRSSCWMRRPNACAAM</sequence>
<dbReference type="RefSeq" id="WP_339121028.1">
    <property type="nucleotide sequence ID" value="NZ_BAABKS010000005.1"/>
</dbReference>
<keyword evidence="3" id="KW-1185">Reference proteome</keyword>
<organism evidence="2 3">
    <name type="scientific">Pseudonocardia benzenivorans</name>
    <dbReference type="NCBI Taxonomy" id="228005"/>
    <lineage>
        <taxon>Bacteria</taxon>
        <taxon>Bacillati</taxon>
        <taxon>Actinomycetota</taxon>
        <taxon>Actinomycetes</taxon>
        <taxon>Pseudonocardiales</taxon>
        <taxon>Pseudonocardiaceae</taxon>
        <taxon>Pseudonocardia</taxon>
    </lineage>
</organism>
<feature type="compositionally biased region" description="Polar residues" evidence="1">
    <location>
        <begin position="45"/>
        <end position="58"/>
    </location>
</feature>